<proteinExistence type="predicted"/>
<dbReference type="SUPFAM" id="SSF50974">
    <property type="entry name" value="Nitrous oxide reductase, N-terminal domain"/>
    <property type="match status" value="1"/>
</dbReference>
<feature type="transmembrane region" description="Helical" evidence="2">
    <location>
        <begin position="67"/>
        <end position="92"/>
    </location>
</feature>
<dbReference type="AlphaFoldDB" id="A0A498QY36"/>
<accession>A0A498QY36</accession>
<dbReference type="InterPro" id="IPR051200">
    <property type="entry name" value="Host-pathogen_enzymatic-act"/>
</dbReference>
<evidence type="ECO:0000313" key="4">
    <source>
        <dbReference type="Proteomes" id="UP000268285"/>
    </source>
</evidence>
<keyword evidence="2" id="KW-0472">Membrane</keyword>
<dbReference type="PANTHER" id="PTHR47197:SF3">
    <property type="entry name" value="DIHYDRO-HEME D1 DEHYDROGENASE"/>
    <property type="match status" value="1"/>
</dbReference>
<dbReference type="Proteomes" id="UP000268285">
    <property type="component" value="Unassembled WGS sequence"/>
</dbReference>
<keyword evidence="4" id="KW-1185">Reference proteome</keyword>
<dbReference type="EMBL" id="UPHU01000001">
    <property type="protein sequence ID" value="VBA55123.1"/>
    <property type="molecule type" value="Genomic_DNA"/>
</dbReference>
<protein>
    <submittedName>
        <fullName evidence="3">PE-PGRS family protein PE_PGRS18</fullName>
    </submittedName>
</protein>
<dbReference type="PANTHER" id="PTHR47197">
    <property type="entry name" value="PROTEIN NIRF"/>
    <property type="match status" value="1"/>
</dbReference>
<dbReference type="Gene3D" id="2.130.10.10">
    <property type="entry name" value="YVTN repeat-like/Quinoprotein amine dehydrogenase"/>
    <property type="match status" value="1"/>
</dbReference>
<gene>
    <name evidence="3" type="ORF">LAUMK142_04963</name>
</gene>
<dbReference type="InterPro" id="IPR015943">
    <property type="entry name" value="WD40/YVTN_repeat-like_dom_sf"/>
</dbReference>
<sequence>MITAVFSLVDAIHGHFMYETPPPVALLFSVVGVAAMIATVVFCVAMRWLSEAAGLQRSAKSWKITTLLFAIVYLIPVGLLSGAAAIAIALGSPFHIDLGPASLLLAPVFGVSLIHFFVSTSRMKADAESPAPDRSRTRHRPVTNPAEPQNARFCRCWPSRAWSAVVGLFALLFHRSQPTKPLPTVDVDNGLYAAAVDPGTHTVYVVNTEDNTVLVIDGKTRTVTATVFVGDYPNSVAVDPTTHTVYVTNLHDDTVSVIDGSTHAVTAIVDVGKHPVAVAVDPGTHTVYVAKNSDDTVSVIERP</sequence>
<feature type="region of interest" description="Disordered" evidence="1">
    <location>
        <begin position="127"/>
        <end position="146"/>
    </location>
</feature>
<feature type="transmembrane region" description="Helical" evidence="2">
    <location>
        <begin position="98"/>
        <end position="118"/>
    </location>
</feature>
<name>A0A498QY36_9MYCO</name>
<dbReference type="InterPro" id="IPR011964">
    <property type="entry name" value="YVTN_b-propeller_repeat"/>
</dbReference>
<evidence type="ECO:0000256" key="1">
    <source>
        <dbReference type="SAM" id="MobiDB-lite"/>
    </source>
</evidence>
<evidence type="ECO:0000313" key="3">
    <source>
        <dbReference type="EMBL" id="VBA55123.1"/>
    </source>
</evidence>
<evidence type="ECO:0000256" key="2">
    <source>
        <dbReference type="SAM" id="Phobius"/>
    </source>
</evidence>
<dbReference type="NCBIfam" id="TIGR02276">
    <property type="entry name" value="beta_rpt_yvtn"/>
    <property type="match status" value="2"/>
</dbReference>
<feature type="transmembrane region" description="Helical" evidence="2">
    <location>
        <begin position="24"/>
        <end position="46"/>
    </location>
</feature>
<dbReference type="InterPro" id="IPR011045">
    <property type="entry name" value="N2O_reductase_N"/>
</dbReference>
<reference evidence="3 4" key="1">
    <citation type="submission" date="2018-09" db="EMBL/GenBank/DDBJ databases">
        <authorList>
            <person name="Tagini F."/>
        </authorList>
    </citation>
    <scope>NUCLEOTIDE SEQUENCE [LARGE SCALE GENOMIC DNA]</scope>
    <source>
        <strain evidence="3 4">MK142</strain>
    </source>
</reference>
<keyword evidence="2" id="KW-1133">Transmembrane helix</keyword>
<keyword evidence="2" id="KW-0812">Transmembrane</keyword>
<organism evidence="3 4">
    <name type="scientific">Mycobacterium pseudokansasii</name>
    <dbReference type="NCBI Taxonomy" id="2341080"/>
    <lineage>
        <taxon>Bacteria</taxon>
        <taxon>Bacillati</taxon>
        <taxon>Actinomycetota</taxon>
        <taxon>Actinomycetes</taxon>
        <taxon>Mycobacteriales</taxon>
        <taxon>Mycobacteriaceae</taxon>
        <taxon>Mycobacterium</taxon>
    </lineage>
</organism>